<dbReference type="EMBL" id="CP043329">
    <property type="protein sequence ID" value="QEK51714.1"/>
    <property type="molecule type" value="Genomic_DNA"/>
</dbReference>
<dbReference type="InterPro" id="IPR017853">
    <property type="entry name" value="GH"/>
</dbReference>
<gene>
    <name evidence="12" type="ORF">FYC62_08610</name>
</gene>
<dbReference type="InterPro" id="IPR044846">
    <property type="entry name" value="GH10"/>
</dbReference>
<comment type="catalytic activity">
    <reaction evidence="1 10">
        <text>Endohydrolysis of (1-&gt;4)-beta-D-xylosidic linkages in xylans.</text>
        <dbReference type="EC" id="3.2.1.8"/>
    </reaction>
</comment>
<dbReference type="AlphaFoldDB" id="A0A5C0VL49"/>
<dbReference type="EC" id="3.2.1.8" evidence="10"/>
<dbReference type="RefSeq" id="WP_149074661.1">
    <property type="nucleotide sequence ID" value="NZ_CP043329.1"/>
</dbReference>
<dbReference type="GO" id="GO:0045493">
    <property type="term" value="P:xylan catabolic process"/>
    <property type="evidence" value="ECO:0007669"/>
    <property type="project" value="UniProtKB-KW"/>
</dbReference>
<sequence>MKKIIFITVMGLSILSCKKTIENAEKSVKPSNKNIANTSALVGNERLQTANPDVKVGVAISLSDYTNNSLYSDLVKQEYNSITAENAMKFSALQPNENNFTGLDNTIIEHAAMYNGRKRIHGHALIWYFSNPSWITYVENNTPQAERYNRFKGILEAHISKVVKHYARESIYQDANGKPLMKSWDVVNEAFNDNGTYRGSGDAVSDKDKDYSVWYRNLQQGSTDEEKGRHHIELAFRAARKAANEAGDYDLKLFYNDYGHEYSKAKTNAIYNLVNYLKTKTEGGKPIIDGVGLQFHMNYTTKTKDIAENANGNIEYAIRKMKETGLKVHISELDVSIAKREINGSINNDTTTESERKGAQYYRYYFVPQAYRSIVPDNQRWGITLWNVGDSDSWLNKVENNGFATLYNQSSYTKNILMSVFMMD</sequence>
<keyword evidence="6 10" id="KW-0119">Carbohydrate metabolism</keyword>
<feature type="active site" description="Nucleophile" evidence="9">
    <location>
        <position position="332"/>
    </location>
</feature>
<dbReference type="PROSITE" id="PS51760">
    <property type="entry name" value="GH10_2"/>
    <property type="match status" value="1"/>
</dbReference>
<dbReference type="PANTHER" id="PTHR31490">
    <property type="entry name" value="GLYCOSYL HYDROLASE"/>
    <property type="match status" value="1"/>
</dbReference>
<evidence type="ECO:0000259" key="11">
    <source>
        <dbReference type="PROSITE" id="PS51760"/>
    </source>
</evidence>
<dbReference type="PROSITE" id="PS00591">
    <property type="entry name" value="GH10_1"/>
    <property type="match status" value="1"/>
</dbReference>
<evidence type="ECO:0000256" key="1">
    <source>
        <dbReference type="ARBA" id="ARBA00000681"/>
    </source>
</evidence>
<dbReference type="Pfam" id="PF00331">
    <property type="entry name" value="Glyco_hydro_10"/>
    <property type="match status" value="1"/>
</dbReference>
<evidence type="ECO:0000256" key="7">
    <source>
        <dbReference type="ARBA" id="ARBA00023295"/>
    </source>
</evidence>
<organism evidence="12 13">
    <name type="scientific">Pedobacter aquae</name>
    <dbReference type="NCBI Taxonomy" id="2605747"/>
    <lineage>
        <taxon>Bacteria</taxon>
        <taxon>Pseudomonadati</taxon>
        <taxon>Bacteroidota</taxon>
        <taxon>Sphingobacteriia</taxon>
        <taxon>Sphingobacteriales</taxon>
        <taxon>Sphingobacteriaceae</taxon>
        <taxon>Pedobacter</taxon>
    </lineage>
</organism>
<dbReference type="KEGG" id="pej:FYC62_08610"/>
<keyword evidence="5 10" id="KW-0378">Hydrolase</keyword>
<evidence type="ECO:0000256" key="2">
    <source>
        <dbReference type="ARBA" id="ARBA00007495"/>
    </source>
</evidence>
<reference evidence="12 13" key="1">
    <citation type="submission" date="2019-08" db="EMBL/GenBank/DDBJ databases">
        <title>Pedobacter sp. nov., isolated from Han river, South Korea.</title>
        <authorList>
            <person name="Lee D.-H."/>
            <person name="Kim Y.-S."/>
            <person name="Hwang E.-M."/>
            <person name="Le Tran T.C."/>
            <person name="Cha C.-J."/>
        </authorList>
    </citation>
    <scope>NUCLEOTIDE SEQUENCE [LARGE SCALE GENOMIC DNA]</scope>
    <source>
        <strain evidence="12 13">CJ43</strain>
    </source>
</reference>
<dbReference type="SMART" id="SM00633">
    <property type="entry name" value="Glyco_10"/>
    <property type="match status" value="1"/>
</dbReference>
<evidence type="ECO:0000256" key="6">
    <source>
        <dbReference type="ARBA" id="ARBA00023277"/>
    </source>
</evidence>
<evidence type="ECO:0000313" key="12">
    <source>
        <dbReference type="EMBL" id="QEK51714.1"/>
    </source>
</evidence>
<dbReference type="PRINTS" id="PR00134">
    <property type="entry name" value="GLHYDRLASE10"/>
</dbReference>
<dbReference type="InterPro" id="IPR001000">
    <property type="entry name" value="GH10_dom"/>
</dbReference>
<evidence type="ECO:0000256" key="4">
    <source>
        <dbReference type="ARBA" id="ARBA00022729"/>
    </source>
</evidence>
<evidence type="ECO:0000256" key="8">
    <source>
        <dbReference type="ARBA" id="ARBA00023326"/>
    </source>
</evidence>
<dbReference type="Proteomes" id="UP000323653">
    <property type="component" value="Chromosome"/>
</dbReference>
<dbReference type="PROSITE" id="PS51257">
    <property type="entry name" value="PROKAR_LIPOPROTEIN"/>
    <property type="match status" value="1"/>
</dbReference>
<protein>
    <recommendedName>
        <fullName evidence="10">Beta-xylanase</fullName>
        <ecNumber evidence="10">3.2.1.8</ecNumber>
    </recommendedName>
</protein>
<keyword evidence="7 10" id="KW-0326">Glycosidase</keyword>
<evidence type="ECO:0000256" key="3">
    <source>
        <dbReference type="ARBA" id="ARBA00022651"/>
    </source>
</evidence>
<dbReference type="SUPFAM" id="SSF51445">
    <property type="entry name" value="(Trans)glycosidases"/>
    <property type="match status" value="1"/>
</dbReference>
<dbReference type="InterPro" id="IPR031158">
    <property type="entry name" value="GH10_AS"/>
</dbReference>
<keyword evidence="4" id="KW-0732">Signal</keyword>
<accession>A0A5C0VL49</accession>
<feature type="domain" description="GH10" evidence="11">
    <location>
        <begin position="48"/>
        <end position="423"/>
    </location>
</feature>
<dbReference type="PANTHER" id="PTHR31490:SF88">
    <property type="entry name" value="BETA-XYLANASE"/>
    <property type="match status" value="1"/>
</dbReference>
<evidence type="ECO:0000256" key="10">
    <source>
        <dbReference type="RuleBase" id="RU361174"/>
    </source>
</evidence>
<keyword evidence="8 10" id="KW-0624">Polysaccharide degradation</keyword>
<evidence type="ECO:0000256" key="9">
    <source>
        <dbReference type="PROSITE-ProRule" id="PRU10061"/>
    </source>
</evidence>
<proteinExistence type="inferred from homology"/>
<comment type="similarity">
    <text evidence="2 10">Belongs to the glycosyl hydrolase 10 (cellulase F) family.</text>
</comment>
<keyword evidence="3 12" id="KW-0858">Xylan degradation</keyword>
<evidence type="ECO:0000313" key="13">
    <source>
        <dbReference type="Proteomes" id="UP000323653"/>
    </source>
</evidence>
<dbReference type="Gene3D" id="3.20.20.80">
    <property type="entry name" value="Glycosidases"/>
    <property type="match status" value="1"/>
</dbReference>
<keyword evidence="13" id="KW-1185">Reference proteome</keyword>
<name>A0A5C0VL49_9SPHI</name>
<evidence type="ECO:0000256" key="5">
    <source>
        <dbReference type="ARBA" id="ARBA00022801"/>
    </source>
</evidence>
<dbReference type="GO" id="GO:0031176">
    <property type="term" value="F:endo-1,4-beta-xylanase activity"/>
    <property type="evidence" value="ECO:0007669"/>
    <property type="project" value="UniProtKB-EC"/>
</dbReference>